<sequence>MLIPRACCYSECTDLLLAEQPQNIIMEIDSSLDVDWDNVRGVQNSEGSVASPVDCFGSSEIAVTSLNHAVMGKVNFGQLYCPFWLLLPDLLSPITSTSSYTPHHTSASITTCMLLGSTCT</sequence>
<organism evidence="1 2">
    <name type="scientific">Canavalia gladiata</name>
    <name type="common">Sword bean</name>
    <name type="synonym">Dolichos gladiatus</name>
    <dbReference type="NCBI Taxonomy" id="3824"/>
    <lineage>
        <taxon>Eukaryota</taxon>
        <taxon>Viridiplantae</taxon>
        <taxon>Streptophyta</taxon>
        <taxon>Embryophyta</taxon>
        <taxon>Tracheophyta</taxon>
        <taxon>Spermatophyta</taxon>
        <taxon>Magnoliopsida</taxon>
        <taxon>eudicotyledons</taxon>
        <taxon>Gunneridae</taxon>
        <taxon>Pentapetalae</taxon>
        <taxon>rosids</taxon>
        <taxon>fabids</taxon>
        <taxon>Fabales</taxon>
        <taxon>Fabaceae</taxon>
        <taxon>Papilionoideae</taxon>
        <taxon>50 kb inversion clade</taxon>
        <taxon>NPAAA clade</taxon>
        <taxon>indigoferoid/millettioid clade</taxon>
        <taxon>Phaseoleae</taxon>
        <taxon>Canavalia</taxon>
    </lineage>
</organism>
<gene>
    <name evidence="1" type="ORF">VNO77_17426</name>
</gene>
<dbReference type="EMBL" id="JAYMYQ010000004">
    <property type="protein sequence ID" value="KAK7336875.1"/>
    <property type="molecule type" value="Genomic_DNA"/>
</dbReference>
<accession>A0AAN9QGL8</accession>
<dbReference type="Proteomes" id="UP001367508">
    <property type="component" value="Unassembled WGS sequence"/>
</dbReference>
<dbReference type="AlphaFoldDB" id="A0AAN9QGL8"/>
<name>A0AAN9QGL8_CANGL</name>
<proteinExistence type="predicted"/>
<reference evidence="1 2" key="1">
    <citation type="submission" date="2024-01" db="EMBL/GenBank/DDBJ databases">
        <title>The genomes of 5 underutilized Papilionoideae crops provide insights into root nodulation and disease resistanc.</title>
        <authorList>
            <person name="Jiang F."/>
        </authorList>
    </citation>
    <scope>NUCLEOTIDE SEQUENCE [LARGE SCALE GENOMIC DNA]</scope>
    <source>
        <strain evidence="1">LVBAO_FW01</strain>
        <tissue evidence="1">Leaves</tissue>
    </source>
</reference>
<evidence type="ECO:0000313" key="2">
    <source>
        <dbReference type="Proteomes" id="UP001367508"/>
    </source>
</evidence>
<protein>
    <submittedName>
        <fullName evidence="1">Uncharacterized protein</fullName>
    </submittedName>
</protein>
<comment type="caution">
    <text evidence="1">The sequence shown here is derived from an EMBL/GenBank/DDBJ whole genome shotgun (WGS) entry which is preliminary data.</text>
</comment>
<evidence type="ECO:0000313" key="1">
    <source>
        <dbReference type="EMBL" id="KAK7336875.1"/>
    </source>
</evidence>
<keyword evidence="2" id="KW-1185">Reference proteome</keyword>